<dbReference type="Proteomes" id="UP000593579">
    <property type="component" value="Unassembled WGS sequence"/>
</dbReference>
<dbReference type="AlphaFoldDB" id="A0A7J9D5I4"/>
<evidence type="ECO:0000313" key="2">
    <source>
        <dbReference type="EMBL" id="MBA0755989.1"/>
    </source>
</evidence>
<name>A0A7J9D5I4_GOSGO</name>
<accession>A0A7J9D5I4</accession>
<dbReference type="Pfam" id="PF24924">
    <property type="entry name" value="DUF7745"/>
    <property type="match status" value="2"/>
</dbReference>
<dbReference type="InterPro" id="IPR056647">
    <property type="entry name" value="DUF7745"/>
</dbReference>
<feature type="domain" description="DUF7745" evidence="1">
    <location>
        <begin position="20"/>
        <end position="68"/>
    </location>
</feature>
<gene>
    <name evidence="2" type="ORF">Gogos_020715</name>
</gene>
<evidence type="ECO:0000313" key="3">
    <source>
        <dbReference type="Proteomes" id="UP000593579"/>
    </source>
</evidence>
<sequence>MECRMNHKDDLKGIWQSWGNAKKTHFQDKYGNVAQLLFVKSDDALLKAMVHFWDPTYRCFTFNEVDMKQNVDFRGPLANLMGLPVDAVKARLKYKNSPCIYWSDIRDAMGKACGDRHLALFTFSVYRLIVFPKTLGYVSVELADFLFQIEKGVNPALAVLVKTIISLNFIRSKGDGHFLGCTQLLFVWMKSHFGCLYKLFRQYIDILRNRMEGSRDDSKNGTHWVRWSFMGSFNWHIGSHQLFLVDGVDGSEPIQDLDDTIVAREPTKAVEEPLEFPTGPITIARAKRFKEGVSALIDGIWCNTVAGQLENIEPTKPCNLFHAQLAQI</sequence>
<dbReference type="PANTHER" id="PTHR48200">
    <property type="entry name" value="PROTEIN, PUTATIVE-RELATED"/>
    <property type="match status" value="1"/>
</dbReference>
<comment type="caution">
    <text evidence="2">The sequence shown here is derived from an EMBL/GenBank/DDBJ whole genome shotgun (WGS) entry which is preliminary data.</text>
</comment>
<reference evidence="2 3" key="1">
    <citation type="journal article" date="2019" name="Genome Biol. Evol.">
        <title>Insights into the evolution of the New World diploid cottons (Gossypium, subgenus Houzingenia) based on genome sequencing.</title>
        <authorList>
            <person name="Grover C.E."/>
            <person name="Arick M.A. 2nd"/>
            <person name="Thrash A."/>
            <person name="Conover J.L."/>
            <person name="Sanders W.S."/>
            <person name="Peterson D.G."/>
            <person name="Frelichowski J.E."/>
            <person name="Scheffler J.A."/>
            <person name="Scheffler B.E."/>
            <person name="Wendel J.F."/>
        </authorList>
    </citation>
    <scope>NUCLEOTIDE SEQUENCE [LARGE SCALE GENOMIC DNA]</scope>
    <source>
        <strain evidence="2">5</strain>
        <tissue evidence="2">Leaf</tissue>
    </source>
</reference>
<dbReference type="OrthoDB" id="1716624at2759"/>
<keyword evidence="3" id="KW-1185">Reference proteome</keyword>
<dbReference type="EMBL" id="JABEZY010272933">
    <property type="protein sequence ID" value="MBA0755989.1"/>
    <property type="molecule type" value="Genomic_DNA"/>
</dbReference>
<protein>
    <recommendedName>
        <fullName evidence="1">DUF7745 domain-containing protein</fullName>
    </recommendedName>
</protein>
<organism evidence="2 3">
    <name type="scientific">Gossypium gossypioides</name>
    <name type="common">Mexican cotton</name>
    <name type="synonym">Selera gossypioides</name>
    <dbReference type="NCBI Taxonomy" id="34282"/>
    <lineage>
        <taxon>Eukaryota</taxon>
        <taxon>Viridiplantae</taxon>
        <taxon>Streptophyta</taxon>
        <taxon>Embryophyta</taxon>
        <taxon>Tracheophyta</taxon>
        <taxon>Spermatophyta</taxon>
        <taxon>Magnoliopsida</taxon>
        <taxon>eudicotyledons</taxon>
        <taxon>Gunneridae</taxon>
        <taxon>Pentapetalae</taxon>
        <taxon>rosids</taxon>
        <taxon>malvids</taxon>
        <taxon>Malvales</taxon>
        <taxon>Malvaceae</taxon>
        <taxon>Malvoideae</taxon>
        <taxon>Gossypium</taxon>
    </lineage>
</organism>
<proteinExistence type="predicted"/>
<dbReference type="PANTHER" id="PTHR48200:SF1">
    <property type="entry name" value="AMINOTRANSFERASE-LIKE PLANT MOBILE DOMAIN-CONTAINING PROTEIN"/>
    <property type="match status" value="1"/>
</dbReference>
<feature type="domain" description="DUF7745" evidence="1">
    <location>
        <begin position="119"/>
        <end position="193"/>
    </location>
</feature>
<evidence type="ECO:0000259" key="1">
    <source>
        <dbReference type="Pfam" id="PF24924"/>
    </source>
</evidence>